<feature type="non-terminal residue" evidence="3">
    <location>
        <position position="435"/>
    </location>
</feature>
<keyword evidence="4" id="KW-1185">Reference proteome</keyword>
<dbReference type="Gene3D" id="2.20.110.10">
    <property type="entry name" value="Histone H3 K4-specific methyltransferase SET7/9 N-terminal domain"/>
    <property type="match status" value="1"/>
</dbReference>
<dbReference type="eggNOG" id="KOG0192">
    <property type="taxonomic scope" value="Eukaryota"/>
</dbReference>
<feature type="domain" description="SAM" evidence="2">
    <location>
        <begin position="324"/>
        <end position="389"/>
    </location>
</feature>
<dbReference type="GeneID" id="14692706"/>
<protein>
    <submittedName>
        <fullName evidence="3">SAM domain-containing protein</fullName>
    </submittedName>
</protein>
<gene>
    <name evidence="3" type="ORF">PCYB_091380</name>
</gene>
<dbReference type="Gene3D" id="1.10.150.50">
    <property type="entry name" value="Transcription Factor, Ets-1"/>
    <property type="match status" value="1"/>
</dbReference>
<dbReference type="RefSeq" id="XP_004222299.1">
    <property type="nucleotide sequence ID" value="XM_004222251.1"/>
</dbReference>
<dbReference type="Pfam" id="PF07647">
    <property type="entry name" value="SAM_2"/>
    <property type="match status" value="1"/>
</dbReference>
<organism evidence="3 4">
    <name type="scientific">Plasmodium cynomolgi (strain B)</name>
    <dbReference type="NCBI Taxonomy" id="1120755"/>
    <lineage>
        <taxon>Eukaryota</taxon>
        <taxon>Sar</taxon>
        <taxon>Alveolata</taxon>
        <taxon>Apicomplexa</taxon>
        <taxon>Aconoidasida</taxon>
        <taxon>Haemosporida</taxon>
        <taxon>Plasmodiidae</taxon>
        <taxon>Plasmodium</taxon>
        <taxon>Plasmodium (Plasmodium)</taxon>
    </lineage>
</organism>
<name>K6VAY8_PLACD</name>
<reference evidence="3 4" key="1">
    <citation type="journal article" date="2012" name="Nat. Genet.">
        <title>Plasmodium cynomolgi genome sequences provide insight into Plasmodium vivax and the monkey malaria clade.</title>
        <authorList>
            <person name="Tachibana S."/>
            <person name="Sullivan S.A."/>
            <person name="Kawai S."/>
            <person name="Nakamura S."/>
            <person name="Kim H.R."/>
            <person name="Goto N."/>
            <person name="Arisue N."/>
            <person name="Palacpac N.M.Q."/>
            <person name="Honma H."/>
            <person name="Yagi M."/>
            <person name="Tougan T."/>
            <person name="Katakai Y."/>
            <person name="Kaneko O."/>
            <person name="Mita T."/>
            <person name="Kita K."/>
            <person name="Yasutomi Y."/>
            <person name="Sutton P.L."/>
            <person name="Shakhbatyan R."/>
            <person name="Horii T."/>
            <person name="Yasunaga T."/>
            <person name="Barnwell J.W."/>
            <person name="Escalante A.A."/>
            <person name="Carlton J.M."/>
            <person name="Tanabe K."/>
        </authorList>
    </citation>
    <scope>NUCLEOTIDE SEQUENCE [LARGE SCALE GENOMIC DNA]</scope>
    <source>
        <strain evidence="3 4">B</strain>
    </source>
</reference>
<dbReference type="PhylomeDB" id="K6VAY8"/>
<sequence length="435" mass="49812">MGNSADSKPIKGREFSTYRYIGELNNQREPNGKGLILHNSGEAFYGFFSNGKKNGIGIYIDKKLTKYICKWVNDKAHRELKVKPFHAKKVFSFFYSNEVIESCKVYRVGPKPEHSLDAQPKRRTPKGGETHSAEIKNGLDRAHVSTVESGDKGCVSILPVSKPGSVCFLPRGRVQQGRTASREGGHHGSGRLQSGHREDAIESSRVDQLQVAMEKESHDEANIPVNERPKKIIDEELKKNGTWEDIFYTSSDSCSHFIRPPHFVKLGGKKKCYRDTYQCGTTRKDLTIITHTSTKKEQRKTKHMIKRLTKQNSSSLKIDKYESWSRKEVAQWLSLCNAPIKWITAFYRNNVTGSMLDTMNIEVIRNQLGILPYGHAIKLLQLIKNLRVMAYNKRFARCVNIQECEHFLRRKKKKNTHTIWLPRGNSKGKRQPQPK</sequence>
<evidence type="ECO:0000259" key="2">
    <source>
        <dbReference type="PROSITE" id="PS50105"/>
    </source>
</evidence>
<dbReference type="VEuPathDB" id="PlasmoDB:PCYB_091380"/>
<proteinExistence type="predicted"/>
<dbReference type="Proteomes" id="UP000006319">
    <property type="component" value="Chromosome 9"/>
</dbReference>
<accession>K6VAY8</accession>
<evidence type="ECO:0000313" key="4">
    <source>
        <dbReference type="Proteomes" id="UP000006319"/>
    </source>
</evidence>
<dbReference type="SUPFAM" id="SSF82185">
    <property type="entry name" value="Histone H3 K4-specific methyltransferase SET7/9 N-terminal domain"/>
    <property type="match status" value="1"/>
</dbReference>
<dbReference type="InterPro" id="IPR013761">
    <property type="entry name" value="SAM/pointed_sf"/>
</dbReference>
<dbReference type="PROSITE" id="PS50105">
    <property type="entry name" value="SAM_DOMAIN"/>
    <property type="match status" value="1"/>
</dbReference>
<feature type="region of interest" description="Disordered" evidence="1">
    <location>
        <begin position="111"/>
        <end position="142"/>
    </location>
</feature>
<dbReference type="AlphaFoldDB" id="K6VAY8"/>
<dbReference type="OrthoDB" id="339325at2759"/>
<dbReference type="SMART" id="SM00454">
    <property type="entry name" value="SAM"/>
    <property type="match status" value="1"/>
</dbReference>
<dbReference type="KEGG" id="pcy:PCYB_091380"/>
<evidence type="ECO:0000256" key="1">
    <source>
        <dbReference type="SAM" id="MobiDB-lite"/>
    </source>
</evidence>
<dbReference type="SUPFAM" id="SSF47769">
    <property type="entry name" value="SAM/Pointed domain"/>
    <property type="match status" value="1"/>
</dbReference>
<evidence type="ECO:0000313" key="3">
    <source>
        <dbReference type="EMBL" id="GAB66352.1"/>
    </source>
</evidence>
<feature type="region of interest" description="Disordered" evidence="1">
    <location>
        <begin position="174"/>
        <end position="200"/>
    </location>
</feature>
<dbReference type="InterPro" id="IPR001660">
    <property type="entry name" value="SAM"/>
</dbReference>
<dbReference type="EMBL" id="DF157101">
    <property type="protein sequence ID" value="GAB66352.1"/>
    <property type="molecule type" value="Genomic_DNA"/>
</dbReference>